<evidence type="ECO:0000256" key="1">
    <source>
        <dbReference type="SAM" id="MobiDB-lite"/>
    </source>
</evidence>
<dbReference type="PROSITE" id="PS50238">
    <property type="entry name" value="RHOGAP"/>
    <property type="match status" value="1"/>
</dbReference>
<dbReference type="GO" id="GO:0005096">
    <property type="term" value="F:GTPase activator activity"/>
    <property type="evidence" value="ECO:0007669"/>
    <property type="project" value="TreeGrafter"/>
</dbReference>
<evidence type="ECO:0000259" key="2">
    <source>
        <dbReference type="PROSITE" id="PS50238"/>
    </source>
</evidence>
<evidence type="ECO:0000313" key="4">
    <source>
        <dbReference type="Proteomes" id="UP001168821"/>
    </source>
</evidence>
<proteinExistence type="predicted"/>
<feature type="region of interest" description="Disordered" evidence="1">
    <location>
        <begin position="405"/>
        <end position="432"/>
    </location>
</feature>
<reference evidence="3" key="1">
    <citation type="journal article" date="2023" name="G3 (Bethesda)">
        <title>Whole genome assemblies of Zophobas morio and Tenebrio molitor.</title>
        <authorList>
            <person name="Kaur S."/>
            <person name="Stinson S.A."/>
            <person name="diCenzo G.C."/>
        </authorList>
    </citation>
    <scope>NUCLEOTIDE SEQUENCE</scope>
    <source>
        <strain evidence="3">QUZm001</strain>
    </source>
</reference>
<comment type="caution">
    <text evidence="3">The sequence shown here is derived from an EMBL/GenBank/DDBJ whole genome shotgun (WGS) entry which is preliminary data.</text>
</comment>
<dbReference type="SUPFAM" id="SSF48350">
    <property type="entry name" value="GTPase activation domain, GAP"/>
    <property type="match status" value="1"/>
</dbReference>
<dbReference type="SMART" id="SM00324">
    <property type="entry name" value="RhoGAP"/>
    <property type="match status" value="1"/>
</dbReference>
<keyword evidence="4" id="KW-1185">Reference proteome</keyword>
<feature type="domain" description="Rho-GAP" evidence="2">
    <location>
        <begin position="55"/>
        <end position="238"/>
    </location>
</feature>
<dbReference type="PANTHER" id="PTHR15670:SF4">
    <property type="entry name" value="RHO GTPASE-ACTIVATING PROTEIN 11A"/>
    <property type="match status" value="1"/>
</dbReference>
<dbReference type="InterPro" id="IPR042869">
    <property type="entry name" value="ARHGAP11A/B"/>
</dbReference>
<dbReference type="AlphaFoldDB" id="A0AA38I7A9"/>
<dbReference type="InterPro" id="IPR008936">
    <property type="entry name" value="Rho_GTPase_activation_prot"/>
</dbReference>
<dbReference type="EMBL" id="JALNTZ010000006">
    <property type="protein sequence ID" value="KAJ3649137.1"/>
    <property type="molecule type" value="Genomic_DNA"/>
</dbReference>
<feature type="compositionally biased region" description="Polar residues" evidence="1">
    <location>
        <begin position="777"/>
        <end position="786"/>
    </location>
</feature>
<accession>A0AA38I7A9</accession>
<dbReference type="InterPro" id="IPR000198">
    <property type="entry name" value="RhoGAP_dom"/>
</dbReference>
<dbReference type="Gene3D" id="1.10.555.10">
    <property type="entry name" value="Rho GTPase activation protein"/>
    <property type="match status" value="1"/>
</dbReference>
<name>A0AA38I7A9_9CUCU</name>
<sequence>MFLSDVLKKEACRKEALQELQRLKVKTRIRKAKPDVKSTAKTFKAPLGALPTEIVTLKTGQQIAIPKLIHQMCSFILTKVTTEGLFRKEGSKARQGEMKSVIEGGGSFDRNVQVIDLAALLKTFLREMPEPVIPTTHHELFLRCTLEDVGESETEALLLACLLLPIVHLNTLAYLLQFLNAVAENSNKNKMNTYNLAVVISPAIFPVDDKLSPTTIQLRTTKVCEIVQKLIENAFDVGVLPERIVERVGATTSAEDGKKKKRRSGSLTRMFNGLKKIVGGKSLEENHTVVTPDLLLTPINNNVVKKRRLHSNGISNKKKKELLNQLPENVLLNTPFTPCRTPVSMNLSGAQGNHLKDSNELIKLKKSQWFSRSRSLKNLKQETEACKKNANTKAVLERRWSAINPSNHIKKAKKRNSFAATSQKDATNPEEPDYIRVSKIEYEAIKNRVSAMERRISMELENVQSQIKTENENNTNEEVDVNIQNVQTVYEQTLVQSAQLSPTTDQLARRLSRELKIRRSAEQKIIRSPSARKIGSMRRKSKELEKNNVKITRHQSWHVVSRGSIPRVSLKRGKPNTVSNGLPANKIEDEVLENKEIRARSSSVGEQKVKNVSCNLSGSSSDTWVSAEGFFTTLKSGNDLSNGNGRASLARLRNQNAGMVLAKAKLFDKMSDSESSNSFTRSLPRAKVGTKIGSSRNIDSRLSYRVRSLKYEERRIGKKSMSPRRRNGHLSQKHKLQIAKQYFNSSGEGNSDKENIPDNFNNVEKKRVLHLRENNVENQKFSSPKYSTPRVPPHIKKSLNVKSPKRLCRTPVGVERGTPLRVLKTPLQSNI</sequence>
<dbReference type="GO" id="GO:0007165">
    <property type="term" value="P:signal transduction"/>
    <property type="evidence" value="ECO:0007669"/>
    <property type="project" value="InterPro"/>
</dbReference>
<dbReference type="PANTHER" id="PTHR15670">
    <property type="entry name" value="RHO GTPASE ACTIVATING PROTEIN 11A"/>
    <property type="match status" value="1"/>
</dbReference>
<dbReference type="Pfam" id="PF00620">
    <property type="entry name" value="RhoGAP"/>
    <property type="match status" value="1"/>
</dbReference>
<feature type="region of interest" description="Disordered" evidence="1">
    <location>
        <begin position="777"/>
        <end position="796"/>
    </location>
</feature>
<gene>
    <name evidence="3" type="ORF">Zmor_020895</name>
</gene>
<protein>
    <recommendedName>
        <fullName evidence="2">Rho-GAP domain-containing protein</fullName>
    </recommendedName>
</protein>
<organism evidence="3 4">
    <name type="scientific">Zophobas morio</name>
    <dbReference type="NCBI Taxonomy" id="2755281"/>
    <lineage>
        <taxon>Eukaryota</taxon>
        <taxon>Metazoa</taxon>
        <taxon>Ecdysozoa</taxon>
        <taxon>Arthropoda</taxon>
        <taxon>Hexapoda</taxon>
        <taxon>Insecta</taxon>
        <taxon>Pterygota</taxon>
        <taxon>Neoptera</taxon>
        <taxon>Endopterygota</taxon>
        <taxon>Coleoptera</taxon>
        <taxon>Polyphaga</taxon>
        <taxon>Cucujiformia</taxon>
        <taxon>Tenebrionidae</taxon>
        <taxon>Zophobas</taxon>
    </lineage>
</organism>
<dbReference type="Proteomes" id="UP001168821">
    <property type="component" value="Unassembled WGS sequence"/>
</dbReference>
<evidence type="ECO:0000313" key="3">
    <source>
        <dbReference type="EMBL" id="KAJ3649137.1"/>
    </source>
</evidence>